<protein>
    <recommendedName>
        <fullName evidence="4">DUF3309 domain-containing protein</fullName>
    </recommendedName>
</protein>
<feature type="transmembrane region" description="Helical" evidence="1">
    <location>
        <begin position="28"/>
        <end position="51"/>
    </location>
</feature>
<keyword evidence="3" id="KW-1185">Reference proteome</keyword>
<comment type="caution">
    <text evidence="2">The sequence shown here is derived from an EMBL/GenBank/DDBJ whole genome shotgun (WGS) entry which is preliminary data.</text>
</comment>
<dbReference type="Proteomes" id="UP000037660">
    <property type="component" value="Unassembled WGS sequence"/>
</dbReference>
<dbReference type="EMBL" id="BBYR01000054">
    <property type="protein sequence ID" value="GAP37658.1"/>
    <property type="molecule type" value="Genomic_DNA"/>
</dbReference>
<evidence type="ECO:0000313" key="2">
    <source>
        <dbReference type="EMBL" id="GAP37658.1"/>
    </source>
</evidence>
<dbReference type="RefSeq" id="WP_082368495.1">
    <property type="nucleotide sequence ID" value="NZ_BBYR01000054.1"/>
</dbReference>
<dbReference type="AlphaFoldDB" id="A0A0K8P4S7"/>
<dbReference type="STRING" id="1547922.ISF6_3603"/>
<evidence type="ECO:0000256" key="1">
    <source>
        <dbReference type="SAM" id="Phobius"/>
    </source>
</evidence>
<proteinExistence type="predicted"/>
<dbReference type="InterPro" id="IPR021738">
    <property type="entry name" value="DUF3309"/>
</dbReference>
<keyword evidence="1" id="KW-1133">Transmembrane helix</keyword>
<evidence type="ECO:0000313" key="3">
    <source>
        <dbReference type="Proteomes" id="UP000037660"/>
    </source>
</evidence>
<reference evidence="2 3" key="2">
    <citation type="journal article" date="2016" name="Science">
        <title>A bacterium that degrades and assimilates poly(ethylene terephthalate).</title>
        <authorList>
            <person name="Yoshida S."/>
            <person name="Hiraga K."/>
            <person name="Takehana T."/>
            <person name="Taniguchi I."/>
            <person name="Yamaji H."/>
            <person name="Maeda Y."/>
            <person name="Toyohara K."/>
            <person name="Miyamoto K."/>
            <person name="Kimura Y."/>
            <person name="Oda K."/>
        </authorList>
    </citation>
    <scope>NUCLEOTIDE SEQUENCE [LARGE SCALE GENOMIC DNA]</scope>
    <source>
        <strain evidence="3">NBRC 110686 / TISTR 2288 / 201-F6</strain>
    </source>
</reference>
<organism evidence="2 3">
    <name type="scientific">Piscinibacter sakaiensis</name>
    <name type="common">Ideonella sakaiensis</name>
    <dbReference type="NCBI Taxonomy" id="1547922"/>
    <lineage>
        <taxon>Bacteria</taxon>
        <taxon>Pseudomonadati</taxon>
        <taxon>Pseudomonadota</taxon>
        <taxon>Betaproteobacteria</taxon>
        <taxon>Burkholderiales</taxon>
        <taxon>Sphaerotilaceae</taxon>
        <taxon>Piscinibacter</taxon>
    </lineage>
</organism>
<reference evidence="3" key="1">
    <citation type="submission" date="2015-07" db="EMBL/GenBank/DDBJ databases">
        <title>Discovery of a poly(ethylene terephthalate assimilation.</title>
        <authorList>
            <person name="Yoshida S."/>
            <person name="Hiraga K."/>
            <person name="Takehana T."/>
            <person name="Taniguchi I."/>
            <person name="Yamaji H."/>
            <person name="Maeda Y."/>
            <person name="Toyohara K."/>
            <person name="Miyamoto K."/>
            <person name="Kimura Y."/>
            <person name="Oda K."/>
        </authorList>
    </citation>
    <scope>NUCLEOTIDE SEQUENCE [LARGE SCALE GENOMIC DNA]</scope>
    <source>
        <strain evidence="3">NBRC 110686 / TISTR 2288 / 201-F6</strain>
    </source>
</reference>
<sequence length="52" mass="5436">MSLVTIILIVLLLMLVGAIPAWPHSRGWGYAPSGGLGLVIVVLLVLLLMGVV</sequence>
<evidence type="ECO:0008006" key="4">
    <source>
        <dbReference type="Google" id="ProtNLM"/>
    </source>
</evidence>
<gene>
    <name evidence="2" type="ORF">ISF6_3603</name>
</gene>
<name>A0A0K8P4S7_PISS1</name>
<accession>A0A0K8P4S7</accession>
<keyword evidence="1" id="KW-0472">Membrane</keyword>
<keyword evidence="1" id="KW-0812">Transmembrane</keyword>
<dbReference type="Pfam" id="PF11752">
    <property type="entry name" value="DUF3309"/>
    <property type="match status" value="1"/>
</dbReference>